<evidence type="ECO:0000313" key="2">
    <source>
        <dbReference type="Proteomes" id="UP000063308"/>
    </source>
</evidence>
<name>A0A0E4FZS5_9BRAD</name>
<gene>
    <name evidence="1" type="ORF">NK6_6089</name>
</gene>
<proteinExistence type="predicted"/>
<dbReference type="GeneID" id="46489287"/>
<accession>A0A0E4FZS5</accession>
<dbReference type="EMBL" id="AP014685">
    <property type="protein sequence ID" value="BAR59243.1"/>
    <property type="molecule type" value="Genomic_DNA"/>
</dbReference>
<protein>
    <submittedName>
        <fullName evidence="1">Uncharacterized protein</fullName>
    </submittedName>
</protein>
<dbReference type="Proteomes" id="UP000063308">
    <property type="component" value="Chromosome"/>
</dbReference>
<sequence>MKKPTAHVDEIAPRIIQRADVAPADGFTLVVDGHFKTRYDSETAAREAGAELLGRFPMLQILVYDAATGMRSPLQ</sequence>
<reference evidence="1 2" key="1">
    <citation type="submission" date="2014-11" db="EMBL/GenBank/DDBJ databases">
        <title>Symbiosis island explosion on the genome of extra-slow-growing strains of soybean bradyrhizobia with massive insertion sequences.</title>
        <authorList>
            <person name="Iida T."/>
            <person name="Minamisawa K."/>
        </authorList>
    </citation>
    <scope>NUCLEOTIDE SEQUENCE [LARGE SCALE GENOMIC DNA]</scope>
    <source>
        <strain evidence="1 2">NK6</strain>
    </source>
</reference>
<dbReference type="RefSeq" id="WP_028175197.1">
    <property type="nucleotide sequence ID" value="NZ_AJQI01000253.1"/>
</dbReference>
<organism evidence="1 2">
    <name type="scientific">Bradyrhizobium diazoefficiens</name>
    <dbReference type="NCBI Taxonomy" id="1355477"/>
    <lineage>
        <taxon>Bacteria</taxon>
        <taxon>Pseudomonadati</taxon>
        <taxon>Pseudomonadota</taxon>
        <taxon>Alphaproteobacteria</taxon>
        <taxon>Hyphomicrobiales</taxon>
        <taxon>Nitrobacteraceae</taxon>
        <taxon>Bradyrhizobium</taxon>
    </lineage>
</organism>
<evidence type="ECO:0000313" key="1">
    <source>
        <dbReference type="EMBL" id="BAR59243.1"/>
    </source>
</evidence>
<dbReference type="AlphaFoldDB" id="A0A0E4FZS5"/>